<sequence length="162" mass="17891">MVKMHGLGHGFSIATPTKYLKVIVNDHHTNEYGDKHISEVSKIITPPENFTIDPFDYRRRSWFPNAVHDSPDIVLLVLSMPVSSCRFGLGPIQLPFGVPNSVIFNASAEKNFNDSWLLAAANNTRPPFVKNMSCYFAGWGAVTNESAEIGNSTVIDVVIEAI</sequence>
<evidence type="ECO:0000313" key="1">
    <source>
        <dbReference type="Proteomes" id="UP000887566"/>
    </source>
</evidence>
<organism evidence="1 2">
    <name type="scientific">Plectus sambesii</name>
    <dbReference type="NCBI Taxonomy" id="2011161"/>
    <lineage>
        <taxon>Eukaryota</taxon>
        <taxon>Metazoa</taxon>
        <taxon>Ecdysozoa</taxon>
        <taxon>Nematoda</taxon>
        <taxon>Chromadorea</taxon>
        <taxon>Plectida</taxon>
        <taxon>Plectina</taxon>
        <taxon>Plectoidea</taxon>
        <taxon>Plectidae</taxon>
        <taxon>Plectus</taxon>
    </lineage>
</organism>
<keyword evidence="1" id="KW-1185">Reference proteome</keyword>
<dbReference type="InterPro" id="IPR043504">
    <property type="entry name" value="Peptidase_S1_PA_chymotrypsin"/>
</dbReference>
<name>A0A914WGF2_9BILA</name>
<evidence type="ECO:0000313" key="2">
    <source>
        <dbReference type="WBParaSite" id="PSAMB.scaffold4160size15484.g23588.t1"/>
    </source>
</evidence>
<dbReference type="WBParaSite" id="PSAMB.scaffold4160size15484.g23588.t1">
    <property type="protein sequence ID" value="PSAMB.scaffold4160size15484.g23588.t1"/>
    <property type="gene ID" value="PSAMB.scaffold4160size15484.g23588"/>
</dbReference>
<accession>A0A914WGF2</accession>
<reference evidence="2" key="1">
    <citation type="submission" date="2022-11" db="UniProtKB">
        <authorList>
            <consortium name="WormBaseParasite"/>
        </authorList>
    </citation>
    <scope>IDENTIFICATION</scope>
</reference>
<dbReference type="Proteomes" id="UP000887566">
    <property type="component" value="Unplaced"/>
</dbReference>
<proteinExistence type="predicted"/>
<dbReference type="AlphaFoldDB" id="A0A914WGF2"/>
<dbReference type="Gene3D" id="2.40.10.10">
    <property type="entry name" value="Trypsin-like serine proteases"/>
    <property type="match status" value="1"/>
</dbReference>
<protein>
    <submittedName>
        <fullName evidence="2">Uncharacterized protein</fullName>
    </submittedName>
</protein>